<dbReference type="GO" id="GO:0018658">
    <property type="term" value="F:salicylate 1-monooxygenase activity"/>
    <property type="evidence" value="ECO:0007669"/>
    <property type="project" value="UniProtKB-EC"/>
</dbReference>
<evidence type="ECO:0000256" key="5">
    <source>
        <dbReference type="ARBA" id="ARBA00023033"/>
    </source>
</evidence>
<evidence type="ECO:0000256" key="2">
    <source>
        <dbReference type="ARBA" id="ARBA00022630"/>
    </source>
</evidence>
<dbReference type="AlphaFoldDB" id="A0A7X0LW21"/>
<keyword evidence="3" id="KW-0274">FAD</keyword>
<comment type="cofactor">
    <cofactor evidence="1">
        <name>FAD</name>
        <dbReference type="ChEBI" id="CHEBI:57692"/>
    </cofactor>
</comment>
<proteinExistence type="predicted"/>
<dbReference type="Gene3D" id="3.50.50.60">
    <property type="entry name" value="FAD/NAD(P)-binding domain"/>
    <property type="match status" value="1"/>
</dbReference>
<name>A0A7X0LW21_9BACI</name>
<sequence>MANLTNEIVIIGGGIGGLAAALATAESGKKSVVLEQAQQFGEVGAGLQLGPNGMAVLDRFGLSEEIAKIAVFPKRLVLKDVYTGEELATMDLGEAFKQRYGHPYAVMHRSDLHRVLLEACEASPLITLKTKQQIEKVENKDGGVVVTDTNGDTITGKAAIGADGIWSKTRPNVSQDDVVPSGYVAYRGTLPITEITDDLDLDDVFMWIGPNLHLVQYPVRRKELYNQVVVFKSYDYEPGSPNWREWGTPAELERRFADSHPVVQHSLTFINRQFKWPMADRNPIENWTDGNITLLGDAAHPMLQYLAQGGVQALEDASYLADMLHIHGENYAQAFQEYQKERQPRSAKVQTTARQWGEVLHAEDPLMIQLRKMIFGGRTSQDYEIADWLYGGYKRLIKETVNA</sequence>
<evidence type="ECO:0000256" key="3">
    <source>
        <dbReference type="ARBA" id="ARBA00022827"/>
    </source>
</evidence>
<dbReference type="RefSeq" id="WP_184527051.1">
    <property type="nucleotide sequence ID" value="NZ_JACHGK010000010.1"/>
</dbReference>
<feature type="domain" description="FAD-binding" evidence="6">
    <location>
        <begin position="7"/>
        <end position="350"/>
    </location>
</feature>
<dbReference type="Pfam" id="PF01494">
    <property type="entry name" value="FAD_binding_3"/>
    <property type="match status" value="1"/>
</dbReference>
<keyword evidence="8" id="KW-1185">Reference proteome</keyword>
<dbReference type="EC" id="1.14.13.1" evidence="7"/>
<keyword evidence="2" id="KW-0285">Flavoprotein</keyword>
<evidence type="ECO:0000313" key="8">
    <source>
        <dbReference type="Proteomes" id="UP000531594"/>
    </source>
</evidence>
<dbReference type="InterPro" id="IPR036188">
    <property type="entry name" value="FAD/NAD-bd_sf"/>
</dbReference>
<protein>
    <submittedName>
        <fullName evidence="7">Salicylate hydroxylase</fullName>
        <ecNumber evidence="7">1.14.13.1</ecNumber>
    </submittedName>
</protein>
<keyword evidence="5" id="KW-0503">Monooxygenase</keyword>
<comment type="caution">
    <text evidence="7">The sequence shown here is derived from an EMBL/GenBank/DDBJ whole genome shotgun (WGS) entry which is preliminary data.</text>
</comment>
<keyword evidence="4 7" id="KW-0560">Oxidoreductase</keyword>
<dbReference type="PANTHER" id="PTHR13789">
    <property type="entry name" value="MONOOXYGENASE"/>
    <property type="match status" value="1"/>
</dbReference>
<gene>
    <name evidence="7" type="ORF">HNR53_002890</name>
</gene>
<dbReference type="PRINTS" id="PR00420">
    <property type="entry name" value="RNGMNOXGNASE"/>
</dbReference>
<reference evidence="7 8" key="1">
    <citation type="submission" date="2020-08" db="EMBL/GenBank/DDBJ databases">
        <title>Genomic Encyclopedia of Type Strains, Phase IV (KMG-IV): sequencing the most valuable type-strain genomes for metagenomic binning, comparative biology and taxonomic classification.</title>
        <authorList>
            <person name="Goeker M."/>
        </authorList>
    </citation>
    <scope>NUCLEOTIDE SEQUENCE [LARGE SCALE GENOMIC DNA]</scope>
    <source>
        <strain evidence="7 8">DSM 5391</strain>
    </source>
</reference>
<evidence type="ECO:0000259" key="6">
    <source>
        <dbReference type="Pfam" id="PF01494"/>
    </source>
</evidence>
<dbReference type="EMBL" id="JACHGK010000010">
    <property type="protein sequence ID" value="MBB6446233.1"/>
    <property type="molecule type" value="Genomic_DNA"/>
</dbReference>
<dbReference type="PANTHER" id="PTHR13789:SF318">
    <property type="entry name" value="GERANYLGERANYL DIPHOSPHATE REDUCTASE"/>
    <property type="match status" value="1"/>
</dbReference>
<dbReference type="SUPFAM" id="SSF51905">
    <property type="entry name" value="FAD/NAD(P)-binding domain"/>
    <property type="match status" value="1"/>
</dbReference>
<dbReference type="InterPro" id="IPR050493">
    <property type="entry name" value="FAD-dep_Monooxygenase_BioMet"/>
</dbReference>
<evidence type="ECO:0000313" key="7">
    <source>
        <dbReference type="EMBL" id="MBB6446233.1"/>
    </source>
</evidence>
<dbReference type="InterPro" id="IPR002938">
    <property type="entry name" value="FAD-bd"/>
</dbReference>
<dbReference type="GO" id="GO:0071949">
    <property type="term" value="F:FAD binding"/>
    <property type="evidence" value="ECO:0007669"/>
    <property type="project" value="InterPro"/>
</dbReference>
<dbReference type="Proteomes" id="UP000531594">
    <property type="component" value="Unassembled WGS sequence"/>
</dbReference>
<evidence type="ECO:0000256" key="1">
    <source>
        <dbReference type="ARBA" id="ARBA00001974"/>
    </source>
</evidence>
<dbReference type="SUPFAM" id="SSF54373">
    <property type="entry name" value="FAD-linked reductases, C-terminal domain"/>
    <property type="match status" value="1"/>
</dbReference>
<evidence type="ECO:0000256" key="4">
    <source>
        <dbReference type="ARBA" id="ARBA00023002"/>
    </source>
</evidence>
<accession>A0A7X0LW21</accession>
<organism evidence="7 8">
    <name type="scientific">Bacillus benzoevorans</name>
    <dbReference type="NCBI Taxonomy" id="1456"/>
    <lineage>
        <taxon>Bacteria</taxon>
        <taxon>Bacillati</taxon>
        <taxon>Bacillota</taxon>
        <taxon>Bacilli</taxon>
        <taxon>Bacillales</taxon>
        <taxon>Bacillaceae</taxon>
        <taxon>Bacillus</taxon>
    </lineage>
</organism>